<proteinExistence type="predicted"/>
<dbReference type="EC" id="3.1.3.-" evidence="2"/>
<feature type="region of interest" description="Disordered" evidence="1">
    <location>
        <begin position="1"/>
        <end position="32"/>
    </location>
</feature>
<dbReference type="Pfam" id="PF00300">
    <property type="entry name" value="His_Phos_1"/>
    <property type="match status" value="1"/>
</dbReference>
<dbReference type="InterPro" id="IPR050275">
    <property type="entry name" value="PGM_Phosphatase"/>
</dbReference>
<dbReference type="Gene3D" id="3.40.50.1240">
    <property type="entry name" value="Phosphoglycerate mutase-like"/>
    <property type="match status" value="1"/>
</dbReference>
<keyword evidence="2" id="KW-0378">Hydrolase</keyword>
<reference evidence="2 3" key="1">
    <citation type="submission" date="2023-07" db="EMBL/GenBank/DDBJ databases">
        <title>Description of novel actinomycetes strains, isolated from tidal flat sediment.</title>
        <authorList>
            <person name="Lu C."/>
        </authorList>
    </citation>
    <scope>NUCLEOTIDE SEQUENCE [LARGE SCALE GENOMIC DNA]</scope>
    <source>
        <strain evidence="2 3">SYSU T00b441</strain>
    </source>
</reference>
<evidence type="ECO:0000256" key="1">
    <source>
        <dbReference type="SAM" id="MobiDB-lite"/>
    </source>
</evidence>
<protein>
    <submittedName>
        <fullName evidence="2">Histidine phosphatase family protein</fullName>
        <ecNumber evidence="2">3.1.3.-</ecNumber>
    </submittedName>
</protein>
<comment type="caution">
    <text evidence="2">The sequence shown here is derived from an EMBL/GenBank/DDBJ whole genome shotgun (WGS) entry which is preliminary data.</text>
</comment>
<dbReference type="GO" id="GO:0016787">
    <property type="term" value="F:hydrolase activity"/>
    <property type="evidence" value="ECO:0007669"/>
    <property type="project" value="UniProtKB-KW"/>
</dbReference>
<dbReference type="InterPro" id="IPR029033">
    <property type="entry name" value="His_PPase_superfam"/>
</dbReference>
<dbReference type="EMBL" id="JAUQYP010000001">
    <property type="protein sequence ID" value="MDO8108052.1"/>
    <property type="molecule type" value="Genomic_DNA"/>
</dbReference>
<sequence>MTDGSAEGAGDGTPARRPTLRERRPSGSAMRFDDAEPVTFVLVRHGETAATVARSLSGSGVPGPGLSAAGRVQAARAADLVFRIGRAHWTDLPHPDAVVSSPMVRTRETATIIGRRLGAQVRADRRAQECDFGAWEGLTPDEVDAASPGTFRAWHLDPAVRAPGGESLEDVGERMTALLAELTPDNLGHSIVVVSHVMAIRTALGRLLQAPPSAWRGIRIPPASLTIVRRWADGTVELVCAGTPSDL</sequence>
<dbReference type="RefSeq" id="WP_304601640.1">
    <property type="nucleotide sequence ID" value="NZ_JAUQYP010000001.1"/>
</dbReference>
<dbReference type="SUPFAM" id="SSF53254">
    <property type="entry name" value="Phosphoglycerate mutase-like"/>
    <property type="match status" value="1"/>
</dbReference>
<evidence type="ECO:0000313" key="3">
    <source>
        <dbReference type="Proteomes" id="UP001232536"/>
    </source>
</evidence>
<keyword evidence="3" id="KW-1185">Reference proteome</keyword>
<dbReference type="PANTHER" id="PTHR48100">
    <property type="entry name" value="BROAD-SPECIFICITY PHOSPHATASE YOR283W-RELATED"/>
    <property type="match status" value="1"/>
</dbReference>
<evidence type="ECO:0000313" key="2">
    <source>
        <dbReference type="EMBL" id="MDO8108052.1"/>
    </source>
</evidence>
<dbReference type="CDD" id="cd07067">
    <property type="entry name" value="HP_PGM_like"/>
    <property type="match status" value="1"/>
</dbReference>
<dbReference type="Proteomes" id="UP001232536">
    <property type="component" value="Unassembled WGS sequence"/>
</dbReference>
<name>A0ABT9DAX0_9CELL</name>
<accession>A0ABT9DAX0</accession>
<gene>
    <name evidence="2" type="ORF">Q6348_12680</name>
</gene>
<dbReference type="PANTHER" id="PTHR48100:SF62">
    <property type="entry name" value="GLUCOSYL-3-PHOSPHOGLYCERATE PHOSPHATASE"/>
    <property type="match status" value="1"/>
</dbReference>
<dbReference type="SMART" id="SM00855">
    <property type="entry name" value="PGAM"/>
    <property type="match status" value="1"/>
</dbReference>
<organism evidence="2 3">
    <name type="scientific">Actinotalea lenta</name>
    <dbReference type="NCBI Taxonomy" id="3064654"/>
    <lineage>
        <taxon>Bacteria</taxon>
        <taxon>Bacillati</taxon>
        <taxon>Actinomycetota</taxon>
        <taxon>Actinomycetes</taxon>
        <taxon>Micrococcales</taxon>
        <taxon>Cellulomonadaceae</taxon>
        <taxon>Actinotalea</taxon>
    </lineage>
</organism>
<dbReference type="InterPro" id="IPR013078">
    <property type="entry name" value="His_Pase_superF_clade-1"/>
</dbReference>